<feature type="non-terminal residue" evidence="2">
    <location>
        <position position="1"/>
    </location>
</feature>
<dbReference type="SUPFAM" id="SSF56176">
    <property type="entry name" value="FAD-binding/transporter-associated domain-like"/>
    <property type="match status" value="1"/>
</dbReference>
<dbReference type="SUPFAM" id="SSF55447">
    <property type="entry name" value="CO dehydrogenase flavoprotein C-terminal domain-like"/>
    <property type="match status" value="1"/>
</dbReference>
<evidence type="ECO:0000259" key="1">
    <source>
        <dbReference type="SMART" id="SM01092"/>
    </source>
</evidence>
<name>A0A3B1E582_9ZZZZ</name>
<gene>
    <name evidence="2" type="ORF">MNBD_PLANCTO02-1806</name>
</gene>
<dbReference type="InterPro" id="IPR036683">
    <property type="entry name" value="CO_DH_flav_C_dom_sf"/>
</dbReference>
<sequence length="233" mass="25616">VVEETRSIQIQSMGTLGGDLCHLPNCWYYRNGYGLFGTENGESLVTEGENRYHAILGNESAAKYVSASRFAPPLIAWGAKIRIVGPETSDEQWLPLEEFYHLPQQEEDGITQLKAGQLVTHIWIPHATSQQSATYEVIELEGLDYPLSGASVVLMMSGNIIQSARICLGHVAPVPWFSQKAAEYLAGKSICEEVASQAADIAMELAIPLTDNDYKIQIAHTAVKRAILRSVEI</sequence>
<protein>
    <recommendedName>
        <fullName evidence="1">CO dehydrogenase flavoprotein C-terminal domain-containing protein</fullName>
    </recommendedName>
</protein>
<dbReference type="AlphaFoldDB" id="A0A3B1E582"/>
<dbReference type="InterPro" id="IPR036318">
    <property type="entry name" value="FAD-bd_PCMH-like_sf"/>
</dbReference>
<dbReference type="InterPro" id="IPR016169">
    <property type="entry name" value="FAD-bd_PCMH_sub2"/>
</dbReference>
<accession>A0A3B1E582</accession>
<dbReference type="InterPro" id="IPR051312">
    <property type="entry name" value="Diverse_Substr_Oxidored"/>
</dbReference>
<reference evidence="2" key="1">
    <citation type="submission" date="2018-06" db="EMBL/GenBank/DDBJ databases">
        <authorList>
            <person name="Zhirakovskaya E."/>
        </authorList>
    </citation>
    <scope>NUCLEOTIDE SEQUENCE</scope>
</reference>
<dbReference type="Pfam" id="PF00941">
    <property type="entry name" value="FAD_binding_5"/>
    <property type="match status" value="1"/>
</dbReference>
<proteinExistence type="predicted"/>
<dbReference type="PANTHER" id="PTHR42659">
    <property type="entry name" value="XANTHINE DEHYDROGENASE SUBUNIT C-RELATED"/>
    <property type="match status" value="1"/>
</dbReference>
<dbReference type="SMART" id="SM01092">
    <property type="entry name" value="CO_deh_flav_C"/>
    <property type="match status" value="1"/>
</dbReference>
<dbReference type="PANTHER" id="PTHR42659:SF9">
    <property type="entry name" value="XANTHINE DEHYDROGENASE FAD-BINDING SUBUNIT XDHB-RELATED"/>
    <property type="match status" value="1"/>
</dbReference>
<evidence type="ECO:0000313" key="2">
    <source>
        <dbReference type="EMBL" id="VAX41275.1"/>
    </source>
</evidence>
<dbReference type="InterPro" id="IPR002346">
    <property type="entry name" value="Mopterin_DH_FAD-bd"/>
</dbReference>
<dbReference type="Pfam" id="PF03450">
    <property type="entry name" value="CO_deh_flav_C"/>
    <property type="match status" value="1"/>
</dbReference>
<feature type="domain" description="CO dehydrogenase flavoprotein C-terminal" evidence="1">
    <location>
        <begin position="133"/>
        <end position="230"/>
    </location>
</feature>
<dbReference type="InterPro" id="IPR005107">
    <property type="entry name" value="CO_DH_flav_C"/>
</dbReference>
<dbReference type="GO" id="GO:0050660">
    <property type="term" value="F:flavin adenine dinucleotide binding"/>
    <property type="evidence" value="ECO:0007669"/>
    <property type="project" value="InterPro"/>
</dbReference>
<dbReference type="Gene3D" id="3.30.390.50">
    <property type="entry name" value="CO dehydrogenase flavoprotein, C-terminal domain"/>
    <property type="match status" value="1"/>
</dbReference>
<dbReference type="EMBL" id="UOGL01000526">
    <property type="protein sequence ID" value="VAX41275.1"/>
    <property type="molecule type" value="Genomic_DNA"/>
</dbReference>
<dbReference type="Gene3D" id="3.30.465.10">
    <property type="match status" value="1"/>
</dbReference>
<organism evidence="2">
    <name type="scientific">hydrothermal vent metagenome</name>
    <dbReference type="NCBI Taxonomy" id="652676"/>
    <lineage>
        <taxon>unclassified sequences</taxon>
        <taxon>metagenomes</taxon>
        <taxon>ecological metagenomes</taxon>
    </lineage>
</organism>
<dbReference type="GO" id="GO:0016491">
    <property type="term" value="F:oxidoreductase activity"/>
    <property type="evidence" value="ECO:0007669"/>
    <property type="project" value="InterPro"/>
</dbReference>